<dbReference type="InterPro" id="IPR027408">
    <property type="entry name" value="PNPase/RNase_PH_dom_sf"/>
</dbReference>
<keyword evidence="6 9" id="KW-0808">Transferase</keyword>
<comment type="subunit">
    <text evidence="6">Homohexameric ring arranged as a trimer of dimers.</text>
</comment>
<protein>
    <recommendedName>
        <fullName evidence="6">Ribonuclease PH</fullName>
        <shortName evidence="6">RNase PH</shortName>
        <ecNumber evidence="6">2.7.7.56</ecNumber>
    </recommendedName>
    <alternativeName>
        <fullName evidence="6">tRNA nucleotidyltransferase</fullName>
    </alternativeName>
</protein>
<feature type="domain" description="Exoribonuclease phosphorolytic" evidence="7">
    <location>
        <begin position="11"/>
        <end position="141"/>
    </location>
</feature>
<evidence type="ECO:0000256" key="4">
    <source>
        <dbReference type="ARBA" id="ARBA00022694"/>
    </source>
</evidence>
<dbReference type="AlphaFoldDB" id="A0A1E3XAK8"/>
<dbReference type="PANTHER" id="PTHR11953">
    <property type="entry name" value="EXOSOME COMPLEX COMPONENT"/>
    <property type="match status" value="1"/>
</dbReference>
<dbReference type="EMBL" id="MAYW01000053">
    <property type="protein sequence ID" value="ODS32666.1"/>
    <property type="molecule type" value="Genomic_DNA"/>
</dbReference>
<dbReference type="GO" id="GO:0031125">
    <property type="term" value="P:rRNA 3'-end processing"/>
    <property type="evidence" value="ECO:0007669"/>
    <property type="project" value="UniProtKB-ARBA"/>
</dbReference>
<dbReference type="GO" id="GO:0016075">
    <property type="term" value="P:rRNA catabolic process"/>
    <property type="evidence" value="ECO:0007669"/>
    <property type="project" value="UniProtKB-UniRule"/>
</dbReference>
<dbReference type="EC" id="2.7.7.56" evidence="6"/>
<evidence type="ECO:0000259" key="7">
    <source>
        <dbReference type="Pfam" id="PF01138"/>
    </source>
</evidence>
<proteinExistence type="inferred from homology"/>
<gene>
    <name evidence="6 9" type="primary">rph</name>
    <name evidence="9" type="ORF">SCARUB_02218</name>
</gene>
<comment type="similarity">
    <text evidence="1 6">Belongs to the RNase PH family.</text>
</comment>
<organism evidence="9 10">
    <name type="scientific">Candidatus Scalindua rubra</name>
    <dbReference type="NCBI Taxonomy" id="1872076"/>
    <lineage>
        <taxon>Bacteria</taxon>
        <taxon>Pseudomonadati</taxon>
        <taxon>Planctomycetota</taxon>
        <taxon>Candidatus Brocadiia</taxon>
        <taxon>Candidatus Brocadiales</taxon>
        <taxon>Candidatus Scalinduaceae</taxon>
        <taxon>Candidatus Scalindua</taxon>
    </lineage>
</organism>
<reference evidence="9 10" key="1">
    <citation type="submission" date="2016-07" db="EMBL/GenBank/DDBJ databases">
        <title>Draft genome of Scalindua rubra, obtained from a brine-seawater interface in the Red Sea, sheds light on salt adaptation in anammox bacteria.</title>
        <authorList>
            <person name="Speth D.R."/>
            <person name="Lagkouvardos I."/>
            <person name="Wang Y."/>
            <person name="Qian P.-Y."/>
            <person name="Dutilh B.E."/>
            <person name="Jetten M.S."/>
        </authorList>
    </citation>
    <scope>NUCLEOTIDE SEQUENCE [LARGE SCALE GENOMIC DNA]</scope>
    <source>
        <strain evidence="9">BSI-1</strain>
    </source>
</reference>
<dbReference type="GO" id="GO:0000175">
    <property type="term" value="F:3'-5'-RNA exonuclease activity"/>
    <property type="evidence" value="ECO:0007669"/>
    <property type="project" value="UniProtKB-UniRule"/>
</dbReference>
<keyword evidence="2 6" id="KW-0698">rRNA processing</keyword>
<dbReference type="PANTHER" id="PTHR11953:SF0">
    <property type="entry name" value="EXOSOME COMPLEX COMPONENT RRP41"/>
    <property type="match status" value="1"/>
</dbReference>
<dbReference type="Pfam" id="PF03725">
    <property type="entry name" value="RNase_PH_C"/>
    <property type="match status" value="1"/>
</dbReference>
<feature type="binding site" evidence="6">
    <location>
        <position position="87"/>
    </location>
    <ligand>
        <name>phosphate</name>
        <dbReference type="ChEBI" id="CHEBI:43474"/>
        <note>substrate</note>
    </ligand>
</feature>
<dbReference type="Proteomes" id="UP000094056">
    <property type="component" value="Unassembled WGS sequence"/>
</dbReference>
<dbReference type="Gene3D" id="3.30.230.70">
    <property type="entry name" value="GHMP Kinase, N-terminal domain"/>
    <property type="match status" value="1"/>
</dbReference>
<dbReference type="GO" id="GO:0008033">
    <property type="term" value="P:tRNA processing"/>
    <property type="evidence" value="ECO:0007669"/>
    <property type="project" value="UniProtKB-UniRule"/>
</dbReference>
<dbReference type="InterPro" id="IPR015847">
    <property type="entry name" value="ExoRNase_PH_dom2"/>
</dbReference>
<evidence type="ECO:0000256" key="2">
    <source>
        <dbReference type="ARBA" id="ARBA00022552"/>
    </source>
</evidence>
<evidence type="ECO:0000256" key="5">
    <source>
        <dbReference type="ARBA" id="ARBA00022884"/>
    </source>
</evidence>
<dbReference type="GO" id="GO:0000049">
    <property type="term" value="F:tRNA binding"/>
    <property type="evidence" value="ECO:0007669"/>
    <property type="project" value="UniProtKB-UniRule"/>
</dbReference>
<dbReference type="SUPFAM" id="SSF54211">
    <property type="entry name" value="Ribosomal protein S5 domain 2-like"/>
    <property type="match status" value="1"/>
</dbReference>
<keyword evidence="4 6" id="KW-0819">tRNA processing</keyword>
<dbReference type="FunFam" id="3.30.230.70:FF:000003">
    <property type="entry name" value="Ribonuclease PH"/>
    <property type="match status" value="1"/>
</dbReference>
<dbReference type="InterPro" id="IPR002381">
    <property type="entry name" value="RNase_PH_bac-type"/>
</dbReference>
<dbReference type="GO" id="GO:0009022">
    <property type="term" value="F:tRNA nucleotidyltransferase activity"/>
    <property type="evidence" value="ECO:0007669"/>
    <property type="project" value="UniProtKB-UniRule"/>
</dbReference>
<evidence type="ECO:0000313" key="10">
    <source>
        <dbReference type="Proteomes" id="UP000094056"/>
    </source>
</evidence>
<dbReference type="InterPro" id="IPR050080">
    <property type="entry name" value="RNase_PH"/>
</dbReference>
<feature type="domain" description="Exoribonuclease phosphorolytic" evidence="8">
    <location>
        <begin position="159"/>
        <end position="225"/>
    </location>
</feature>
<dbReference type="InterPro" id="IPR036345">
    <property type="entry name" value="ExoRNase_PH_dom2_sf"/>
</dbReference>
<accession>A0A1E3XAK8</accession>
<name>A0A1E3XAK8_9BACT</name>
<dbReference type="SUPFAM" id="SSF55666">
    <property type="entry name" value="Ribonuclease PH domain 2-like"/>
    <property type="match status" value="1"/>
</dbReference>
<comment type="caution">
    <text evidence="9">The sequence shown here is derived from an EMBL/GenBank/DDBJ whole genome shotgun (WGS) entry which is preliminary data.</text>
</comment>
<keyword evidence="5" id="KW-0694">RNA-binding</keyword>
<dbReference type="Pfam" id="PF01138">
    <property type="entry name" value="RNase_PH"/>
    <property type="match status" value="1"/>
</dbReference>
<dbReference type="HAMAP" id="MF_00564">
    <property type="entry name" value="RNase_PH"/>
    <property type="match status" value="1"/>
</dbReference>
<dbReference type="CDD" id="cd11362">
    <property type="entry name" value="RNase_PH_bact"/>
    <property type="match status" value="1"/>
</dbReference>
<comment type="catalytic activity">
    <reaction evidence="6">
        <text>tRNA(n+1) + phosphate = tRNA(n) + a ribonucleoside 5'-diphosphate</text>
        <dbReference type="Rhea" id="RHEA:10628"/>
        <dbReference type="Rhea" id="RHEA-COMP:17343"/>
        <dbReference type="Rhea" id="RHEA-COMP:17344"/>
        <dbReference type="ChEBI" id="CHEBI:43474"/>
        <dbReference type="ChEBI" id="CHEBI:57930"/>
        <dbReference type="ChEBI" id="CHEBI:173114"/>
        <dbReference type="EC" id="2.7.7.56"/>
    </reaction>
</comment>
<dbReference type="InterPro" id="IPR020568">
    <property type="entry name" value="Ribosomal_Su5_D2-typ_SF"/>
</dbReference>
<feature type="binding site" evidence="6">
    <location>
        <begin position="125"/>
        <end position="127"/>
    </location>
    <ligand>
        <name>phosphate</name>
        <dbReference type="ChEBI" id="CHEBI:43474"/>
        <note>substrate</note>
    </ligand>
</feature>
<evidence type="ECO:0000313" key="9">
    <source>
        <dbReference type="EMBL" id="ODS32666.1"/>
    </source>
</evidence>
<comment type="function">
    <text evidence="6">Phosphorolytic 3'-5' exoribonuclease that plays an important role in tRNA 3'-end maturation. Removes nucleotide residues following the 3'-CCA terminus of tRNAs; can also add nucleotides to the ends of RNA molecules by using nucleoside diphosphates as substrates, but this may not be physiologically important. Probably plays a role in initiation of 16S rRNA degradation (leading to ribosome degradation) during starvation.</text>
</comment>
<dbReference type="PATRIC" id="fig|1872076.5.peg.2615"/>
<evidence type="ECO:0000259" key="8">
    <source>
        <dbReference type="Pfam" id="PF03725"/>
    </source>
</evidence>
<dbReference type="InterPro" id="IPR001247">
    <property type="entry name" value="ExoRNase_PH_dom1"/>
</dbReference>
<dbReference type="NCBIfam" id="TIGR01966">
    <property type="entry name" value="RNasePH"/>
    <property type="match status" value="1"/>
</dbReference>
<evidence type="ECO:0000256" key="1">
    <source>
        <dbReference type="ARBA" id="ARBA00006678"/>
    </source>
</evidence>
<evidence type="ECO:0000256" key="3">
    <source>
        <dbReference type="ARBA" id="ARBA00022555"/>
    </source>
</evidence>
<sequence>MMRKDGRKPDEMRPVVIERNFTKFAHGSVLIQVGDTKVICTASIDEGVPPYIKNSGQGWITAEYSLLPGSTSKRVIRESTRGKVNGRTQEIQRLIGRSMRAIVDLSALGERTIWMDCDVIQADGGTRVASITGGYVALVDAINWLRNNGEITGEPLLGSVAAVSVGIVDGVSMLDLCYEEDVAANVDMNVVLTGDGKYVELQGTGERQTFTEEELDQMINQAKKGINQLTRIQKEALEG</sequence>
<keyword evidence="6 9" id="KW-0548">Nucleotidyltransferase</keyword>
<keyword evidence="3 6" id="KW-0820">tRNA-binding</keyword>
<evidence type="ECO:0000256" key="6">
    <source>
        <dbReference type="HAMAP-Rule" id="MF_00564"/>
    </source>
</evidence>
<dbReference type="PROSITE" id="PS01277">
    <property type="entry name" value="RIBONUCLEASE_PH"/>
    <property type="match status" value="1"/>
</dbReference>
<dbReference type="InterPro" id="IPR018336">
    <property type="entry name" value="RNase_PH_CS"/>
</dbReference>